<dbReference type="AlphaFoldDB" id="D7FZF6"/>
<feature type="region of interest" description="Disordered" evidence="1">
    <location>
        <begin position="766"/>
        <end position="862"/>
    </location>
</feature>
<organism evidence="2 3">
    <name type="scientific">Ectocarpus siliculosus</name>
    <name type="common">Brown alga</name>
    <name type="synonym">Conferva siliculosa</name>
    <dbReference type="NCBI Taxonomy" id="2880"/>
    <lineage>
        <taxon>Eukaryota</taxon>
        <taxon>Sar</taxon>
        <taxon>Stramenopiles</taxon>
        <taxon>Ochrophyta</taxon>
        <taxon>PX clade</taxon>
        <taxon>Phaeophyceae</taxon>
        <taxon>Ectocarpales</taxon>
        <taxon>Ectocarpaceae</taxon>
        <taxon>Ectocarpus</taxon>
    </lineage>
</organism>
<feature type="compositionally biased region" description="Low complexity" evidence="1">
    <location>
        <begin position="146"/>
        <end position="165"/>
    </location>
</feature>
<reference evidence="2 3" key="1">
    <citation type="journal article" date="2010" name="Nature">
        <title>The Ectocarpus genome and the independent evolution of multicellularity in brown algae.</title>
        <authorList>
            <person name="Cock J.M."/>
            <person name="Sterck L."/>
            <person name="Rouze P."/>
            <person name="Scornet D."/>
            <person name="Allen A.E."/>
            <person name="Amoutzias G."/>
            <person name="Anthouard V."/>
            <person name="Artiguenave F."/>
            <person name="Aury J.M."/>
            <person name="Badger J.H."/>
            <person name="Beszteri B."/>
            <person name="Billiau K."/>
            <person name="Bonnet E."/>
            <person name="Bothwell J.H."/>
            <person name="Bowler C."/>
            <person name="Boyen C."/>
            <person name="Brownlee C."/>
            <person name="Carrano C.J."/>
            <person name="Charrier B."/>
            <person name="Cho G.Y."/>
            <person name="Coelho S.M."/>
            <person name="Collen J."/>
            <person name="Corre E."/>
            <person name="Da Silva C."/>
            <person name="Delage L."/>
            <person name="Delaroque N."/>
            <person name="Dittami S.M."/>
            <person name="Doulbeau S."/>
            <person name="Elias M."/>
            <person name="Farnham G."/>
            <person name="Gachon C.M."/>
            <person name="Gschloessl B."/>
            <person name="Heesch S."/>
            <person name="Jabbari K."/>
            <person name="Jubin C."/>
            <person name="Kawai H."/>
            <person name="Kimura K."/>
            <person name="Kloareg B."/>
            <person name="Kupper F.C."/>
            <person name="Lang D."/>
            <person name="Le Bail A."/>
            <person name="Leblanc C."/>
            <person name="Lerouge P."/>
            <person name="Lohr M."/>
            <person name="Lopez P.J."/>
            <person name="Martens C."/>
            <person name="Maumus F."/>
            <person name="Michel G."/>
            <person name="Miranda-Saavedra D."/>
            <person name="Morales J."/>
            <person name="Moreau H."/>
            <person name="Motomura T."/>
            <person name="Nagasato C."/>
            <person name="Napoli C.A."/>
            <person name="Nelson D.R."/>
            <person name="Nyvall-Collen P."/>
            <person name="Peters A.F."/>
            <person name="Pommier C."/>
            <person name="Potin P."/>
            <person name="Poulain J."/>
            <person name="Quesneville H."/>
            <person name="Read B."/>
            <person name="Rensing S.A."/>
            <person name="Ritter A."/>
            <person name="Rousvoal S."/>
            <person name="Samanta M."/>
            <person name="Samson G."/>
            <person name="Schroeder D.C."/>
            <person name="Segurens B."/>
            <person name="Strittmatter M."/>
            <person name="Tonon T."/>
            <person name="Tregear J.W."/>
            <person name="Valentin K."/>
            <person name="von Dassow P."/>
            <person name="Yamagishi T."/>
            <person name="Van de Peer Y."/>
            <person name="Wincker P."/>
        </authorList>
    </citation>
    <scope>NUCLEOTIDE SEQUENCE [LARGE SCALE GENOMIC DNA]</scope>
    <source>
        <strain evidence="3">Ec32 / CCAP1310/4</strain>
    </source>
</reference>
<feature type="region of interest" description="Disordered" evidence="1">
    <location>
        <begin position="256"/>
        <end position="278"/>
    </location>
</feature>
<feature type="compositionally biased region" description="Low complexity" evidence="1">
    <location>
        <begin position="779"/>
        <end position="796"/>
    </location>
</feature>
<name>D7FZF6_ECTSI</name>
<feature type="region of interest" description="Disordered" evidence="1">
    <location>
        <begin position="298"/>
        <end position="328"/>
    </location>
</feature>
<feature type="compositionally biased region" description="Gly residues" evidence="1">
    <location>
        <begin position="850"/>
        <end position="859"/>
    </location>
</feature>
<feature type="compositionally biased region" description="Polar residues" evidence="1">
    <location>
        <begin position="166"/>
        <end position="183"/>
    </location>
</feature>
<dbReference type="OrthoDB" id="10597674at2759"/>
<gene>
    <name evidence="2" type="ORF">Esi_0367_0007</name>
</gene>
<dbReference type="EMBL" id="FN649758">
    <property type="protein sequence ID" value="CBJ32773.1"/>
    <property type="molecule type" value="Genomic_DNA"/>
</dbReference>
<evidence type="ECO:0000313" key="2">
    <source>
        <dbReference type="EMBL" id="CBJ32773.1"/>
    </source>
</evidence>
<proteinExistence type="predicted"/>
<feature type="region of interest" description="Disordered" evidence="1">
    <location>
        <begin position="641"/>
        <end position="666"/>
    </location>
</feature>
<feature type="region of interest" description="Disordered" evidence="1">
    <location>
        <begin position="141"/>
        <end position="199"/>
    </location>
</feature>
<evidence type="ECO:0000256" key="1">
    <source>
        <dbReference type="SAM" id="MobiDB-lite"/>
    </source>
</evidence>
<accession>D7FZF6</accession>
<feature type="region of interest" description="Disordered" evidence="1">
    <location>
        <begin position="216"/>
        <end position="241"/>
    </location>
</feature>
<feature type="compositionally biased region" description="Gly residues" evidence="1">
    <location>
        <begin position="641"/>
        <end position="654"/>
    </location>
</feature>
<feature type="compositionally biased region" description="Gly residues" evidence="1">
    <location>
        <begin position="306"/>
        <end position="324"/>
    </location>
</feature>
<sequence length="1165" mass="115305">MDGGGGDRMDVDDDDNSAGGGPTRRGEGDGPHKNPSSVSPPSPRRRRGRGMPKLQLFDLVAGGAFERALEGMGRQEGGEEGVWSYLPLFLQMLRDGSTKSGAEVGDRFDKLLRELVRVVVQNRRADSTEDYLNIARDCCTHLRKGPTPTTTTASSRMASRLATSSPQPLHSAPSSKTTDSRSASPVPAGGGGEGAQQGPAMTEWDVVVAAIDQEKEKANAEAAGGGGGGGGGSDAGGSVSRRDGKQMDLLLEVESLEPKQLMSSGGRQSPSRGVVSRASSPAVGVGAAAGGGGAAAASGAVEARGGDGGGGAAVGRSGDGGGGSSESLDLLSQRSLEEELHMLLPVLLAHAPRVRMRESSAALLRTRFAPSLLHVSAMNDPLSLESIVLGVCDAVAATPGITATRTSHRVSRRAEELVMRLCGLGAIASVKVRQVLRSGHGRHHRQEDNGGVVGTGGGNAGLNSHWFWGHLRKSPAVTEQLLDTVLAKVEALARETVGGGGGAAAAAYSDRSAGSSTAPATTGTVGELSVALRAYCELVGLGRPAALTERHLQAAMSAPTDALEAVLLLLSAAPGPAAAAMTAATAARKAATTSVGGEQGDEAGMSATVAKLEEIIVCSILLTAGGVAAAAATGGAVAGGSGATGRVGSGAGGGKKVDDDGGGSRTAAAGVGAEKGARHCASALRRLVLLCRSTTTGGGGGSRKSGNGARRCCCCAGLYAALLLRGARFEAVAKVVSGALGSTPPPLTGPDGMDALDALRDAALAASESEFPRPPSSPRPSNNTAADAAAAAAATASPPVSPRGGPKLTAARRGSEVMPPLSLAGGGGSGNSSGAPTPTPRVRPRSWSAGSGGGGGRGSGTSKEAAAGAAAAAAVAVAAAAGGAGWFSEPALADCVKALPPSCSVPVAAAAPGSALAPTVSEGVEGEPPAVATAAGGGAIVAAAAGGGRWRLCPVDCVEEALEQGLLVRCRIDLRDWVLSTILGAGTGTATSSSSSSSSGGGAPGGKVDLHPSLLRVVCLYAKACVPPDLGAGDGAGKAFVMTALLPTEIAEIVRAVDWVGLTVAMPPPKDPLFPGMPPPLPHPSMTPSAGLLQPGGVVVGAPRAVGGGGVRKPGNWTGGGSSRGEVVIVSEAMPALLATCFALYHTHCISLRRSPFPAPFRLVR</sequence>
<dbReference type="InParanoid" id="D7FZF6"/>
<dbReference type="Proteomes" id="UP000002630">
    <property type="component" value="Linkage Group LG33"/>
</dbReference>
<evidence type="ECO:0000313" key="3">
    <source>
        <dbReference type="Proteomes" id="UP000002630"/>
    </source>
</evidence>
<feature type="compositionally biased region" description="Polar residues" evidence="1">
    <location>
        <begin position="261"/>
        <end position="270"/>
    </location>
</feature>
<protein>
    <submittedName>
        <fullName evidence="2">Uncharacterized protein</fullName>
    </submittedName>
</protein>
<dbReference type="EMBL" id="FN648561">
    <property type="protein sequence ID" value="CBJ32773.1"/>
    <property type="molecule type" value="Genomic_DNA"/>
</dbReference>
<feature type="region of interest" description="Disordered" evidence="1">
    <location>
        <begin position="1"/>
        <end position="53"/>
    </location>
</feature>
<keyword evidence="3" id="KW-1185">Reference proteome</keyword>
<feature type="compositionally biased region" description="Gly residues" evidence="1">
    <location>
        <begin position="223"/>
        <end position="235"/>
    </location>
</feature>